<evidence type="ECO:0000256" key="1">
    <source>
        <dbReference type="SAM" id="Phobius"/>
    </source>
</evidence>
<keyword evidence="2" id="KW-0732">Signal</keyword>
<feature type="transmembrane region" description="Helical" evidence="1">
    <location>
        <begin position="542"/>
        <end position="564"/>
    </location>
</feature>
<dbReference type="PANTHER" id="PTHR11161">
    <property type="entry name" value="O-ACYLTRANSFERASE"/>
    <property type="match status" value="1"/>
</dbReference>
<keyword evidence="1" id="KW-0472">Membrane</keyword>
<evidence type="ECO:0000256" key="2">
    <source>
        <dbReference type="SAM" id="SignalP"/>
    </source>
</evidence>
<keyword evidence="1" id="KW-0812">Transmembrane</keyword>
<comment type="caution">
    <text evidence="4">The sequence shown here is derived from an EMBL/GenBank/DDBJ whole genome shotgun (WGS) entry which is preliminary data.</text>
</comment>
<organism evidence="4 5">
    <name type="scientific">Gnathostoma spinigerum</name>
    <dbReference type="NCBI Taxonomy" id="75299"/>
    <lineage>
        <taxon>Eukaryota</taxon>
        <taxon>Metazoa</taxon>
        <taxon>Ecdysozoa</taxon>
        <taxon>Nematoda</taxon>
        <taxon>Chromadorea</taxon>
        <taxon>Rhabditida</taxon>
        <taxon>Spirurina</taxon>
        <taxon>Gnathostomatomorpha</taxon>
        <taxon>Gnathostomatoidea</taxon>
        <taxon>Gnathostomatidae</taxon>
        <taxon>Gnathostoma</taxon>
    </lineage>
</organism>
<feature type="transmembrane region" description="Helical" evidence="1">
    <location>
        <begin position="334"/>
        <end position="353"/>
    </location>
</feature>
<dbReference type="InterPro" id="IPR002656">
    <property type="entry name" value="Acyl_transf_3_dom"/>
</dbReference>
<dbReference type="Pfam" id="PF01757">
    <property type="entry name" value="Acyl_transf_3"/>
    <property type="match status" value="1"/>
</dbReference>
<feature type="transmembrane region" description="Helical" evidence="1">
    <location>
        <begin position="576"/>
        <end position="595"/>
    </location>
</feature>
<feature type="chain" id="PRO_5044821593" description="Acyltransferase 3 domain-containing protein" evidence="2">
    <location>
        <begin position="18"/>
        <end position="677"/>
    </location>
</feature>
<gene>
    <name evidence="4" type="ORF">AB6A40_001649</name>
</gene>
<proteinExistence type="predicted"/>
<evidence type="ECO:0000313" key="4">
    <source>
        <dbReference type="EMBL" id="MFH4974940.1"/>
    </source>
</evidence>
<keyword evidence="5" id="KW-1185">Reference proteome</keyword>
<feature type="domain" description="Acyltransferase 3" evidence="3">
    <location>
        <begin position="241"/>
        <end position="598"/>
    </location>
</feature>
<feature type="signal peptide" evidence="2">
    <location>
        <begin position="1"/>
        <end position="17"/>
    </location>
</feature>
<feature type="transmembrane region" description="Helical" evidence="1">
    <location>
        <begin position="240"/>
        <end position="261"/>
    </location>
</feature>
<accession>A0ABD6EF32</accession>
<reference evidence="4 5" key="1">
    <citation type="submission" date="2024-08" db="EMBL/GenBank/DDBJ databases">
        <title>Gnathostoma spinigerum genome.</title>
        <authorList>
            <person name="Gonzalez-Bertolin B."/>
            <person name="Monzon S."/>
            <person name="Zaballos A."/>
            <person name="Jimenez P."/>
            <person name="Dekumyoy P."/>
            <person name="Varona S."/>
            <person name="Cuesta I."/>
            <person name="Sumanam S."/>
            <person name="Adisakwattana P."/>
            <person name="Gasser R.B."/>
            <person name="Hernandez-Gonzalez A."/>
            <person name="Young N.D."/>
            <person name="Perteguer M.J."/>
        </authorList>
    </citation>
    <scope>NUCLEOTIDE SEQUENCE [LARGE SCALE GENOMIC DNA]</scope>
    <source>
        <strain evidence="4">AL3</strain>
        <tissue evidence="4">Liver</tissue>
    </source>
</reference>
<feature type="transmembrane region" description="Helical" evidence="1">
    <location>
        <begin position="417"/>
        <end position="438"/>
    </location>
</feature>
<evidence type="ECO:0000313" key="5">
    <source>
        <dbReference type="Proteomes" id="UP001608902"/>
    </source>
</evidence>
<dbReference type="InterPro" id="IPR052728">
    <property type="entry name" value="O2_lipid_transport_reg"/>
</dbReference>
<keyword evidence="1" id="KW-1133">Transmembrane helix</keyword>
<dbReference type="EMBL" id="JBGFUD010000635">
    <property type="protein sequence ID" value="MFH4974940.1"/>
    <property type="molecule type" value="Genomic_DNA"/>
</dbReference>
<dbReference type="Proteomes" id="UP001608902">
    <property type="component" value="Unassembled WGS sequence"/>
</dbReference>
<feature type="transmembrane region" description="Helical" evidence="1">
    <location>
        <begin position="281"/>
        <end position="305"/>
    </location>
</feature>
<feature type="transmembrane region" description="Helical" evidence="1">
    <location>
        <begin position="502"/>
        <end position="522"/>
    </location>
</feature>
<dbReference type="AlphaFoldDB" id="A0ABD6EF32"/>
<feature type="transmembrane region" description="Helical" evidence="1">
    <location>
        <begin position="472"/>
        <end position="490"/>
    </location>
</feature>
<dbReference type="PANTHER" id="PTHR11161:SF70">
    <property type="entry name" value="ACYLTRANSFERASE 3 DOMAIN-CONTAINING PROTEIN"/>
    <property type="match status" value="1"/>
</dbReference>
<feature type="transmembrane region" description="Helical" evidence="1">
    <location>
        <begin position="176"/>
        <end position="197"/>
    </location>
</feature>
<sequence>MTPFLLLLTTAVYISLASVRKDISPTMVADFLGTIRDFNLSLSCVRSIESIPIVLPVNGSTNAQDFFYSSYGIGNSVALITDDRFQNRMFKCMKASGDSPTVRSEYPLLYCYGYSDLQRSSKAYSICVPSTCKHDHIKVLNAWKNYLTTSESMENDMKTTVCTQSQHEAPWYTRTIPIVSLIYILTSLLIVCLATIYHIQRGDHKGTVAEKLVIAFSAKKNVQKLLEMPKSASATITCMFGIRSLTMAWIVVGHTFAWIHPYLQNASEYNADLAGSFFGQWITNFLLTVDTFFVLGGTVNAYCWFNRVDVMEHKPSFTSIIYWLKFYRHRVVRLWPAYIYTFFGVMLLSSTHYHEMPPEIDPLTQCSIHWWENLLLIGSFFDHRCMGWLWYISTEFVMYLLSPIFLLSLLYSASFGIALSVFTIITSAVLRGVAMIVYDIPVTQLGWNTPPIFSGNFIEHFTVMYTKPQYRIGPYLIGILLGYFLSKQRATKSGLSRNIRTVGWVGSSVLGTFALYGIFPILQGWNWPIYYLLYGAVHRTAWAIALAWLIYACHTGVAGFINTFLSFRVFLPLSSLCYAVYLSHMPVIFGTYLQLPFPYEYTSRLPILGRSVMEWFLSYYLGLQCSLLSELPAINIERCLLGHKNVEDSVEYRNKRIRVETDSKVFENLELSTCDKC</sequence>
<name>A0ABD6EF32_9BILA</name>
<protein>
    <recommendedName>
        <fullName evidence="3">Acyltransferase 3 domain-containing protein</fullName>
    </recommendedName>
</protein>
<evidence type="ECO:0000259" key="3">
    <source>
        <dbReference type="Pfam" id="PF01757"/>
    </source>
</evidence>
<feature type="transmembrane region" description="Helical" evidence="1">
    <location>
        <begin position="388"/>
        <end position="410"/>
    </location>
</feature>